<dbReference type="EMBL" id="NDIQ01000001">
    <property type="protein sequence ID" value="PRT53265.1"/>
    <property type="molecule type" value="Genomic_DNA"/>
</dbReference>
<comment type="caution">
    <text evidence="1">The sequence shown here is derived from an EMBL/GenBank/DDBJ whole genome shotgun (WGS) entry which is preliminary data.</text>
</comment>
<organism evidence="1 2">
    <name type="scientific">Wickerhamiella sorbophila</name>
    <dbReference type="NCBI Taxonomy" id="45607"/>
    <lineage>
        <taxon>Eukaryota</taxon>
        <taxon>Fungi</taxon>
        <taxon>Dikarya</taxon>
        <taxon>Ascomycota</taxon>
        <taxon>Saccharomycotina</taxon>
        <taxon>Dipodascomycetes</taxon>
        <taxon>Dipodascales</taxon>
        <taxon>Trichomonascaceae</taxon>
        <taxon>Wickerhamiella</taxon>
    </lineage>
</organism>
<protein>
    <submittedName>
        <fullName evidence="1">Uncharacterized protein</fullName>
    </submittedName>
</protein>
<evidence type="ECO:0000313" key="2">
    <source>
        <dbReference type="Proteomes" id="UP000238350"/>
    </source>
</evidence>
<proteinExistence type="predicted"/>
<dbReference type="AlphaFoldDB" id="A0A2T0FE67"/>
<name>A0A2T0FE67_9ASCO</name>
<gene>
    <name evidence="1" type="ORF">B9G98_00885</name>
</gene>
<sequence>MLINLGVRLANYIAAPFVERATNWAVQAIESIPPETRRRWITRLAYVLRPLFVCVDYFRLALVRGYVHNAKCARVLSANTHELNSLVYSGKSPATSNKPLWTRHDATEKTTTAALFPVMLLVTPLFFLSDFARSKFADYLHPNTHSRVETLLDSIWAVQYGSVISS</sequence>
<keyword evidence="2" id="KW-1185">Reference proteome</keyword>
<dbReference type="Proteomes" id="UP000238350">
    <property type="component" value="Unassembled WGS sequence"/>
</dbReference>
<evidence type="ECO:0000313" key="1">
    <source>
        <dbReference type="EMBL" id="PRT53265.1"/>
    </source>
</evidence>
<accession>A0A2T0FE67</accession>
<dbReference type="RefSeq" id="XP_024663211.1">
    <property type="nucleotide sequence ID" value="XM_024807443.1"/>
</dbReference>
<reference evidence="1 2" key="1">
    <citation type="submission" date="2017-04" db="EMBL/GenBank/DDBJ databases">
        <title>Genome sequencing of [Candida] sorbophila.</title>
        <authorList>
            <person name="Ahn J.O."/>
        </authorList>
    </citation>
    <scope>NUCLEOTIDE SEQUENCE [LARGE SCALE GENOMIC DNA]</scope>
    <source>
        <strain evidence="1 2">DS02</strain>
    </source>
</reference>
<dbReference type="GeneID" id="36514634"/>